<dbReference type="InterPro" id="IPR000297">
    <property type="entry name" value="PPIase_PpiC"/>
</dbReference>
<dbReference type="Proteomes" id="UP001232063">
    <property type="component" value="Unassembled WGS sequence"/>
</dbReference>
<dbReference type="GO" id="GO:0003755">
    <property type="term" value="F:peptidyl-prolyl cis-trans isomerase activity"/>
    <property type="evidence" value="ECO:0007669"/>
    <property type="project" value="UniProtKB-KW"/>
</dbReference>
<name>A0AAE3R5G8_9BACT</name>
<dbReference type="RefSeq" id="WP_314510548.1">
    <property type="nucleotide sequence ID" value="NZ_JASJOU010000002.1"/>
</dbReference>
<evidence type="ECO:0000256" key="2">
    <source>
        <dbReference type="PROSITE-ProRule" id="PRU00278"/>
    </source>
</evidence>
<gene>
    <name evidence="5" type="ORF">QNI22_10350</name>
</gene>
<dbReference type="Gene3D" id="1.10.4030.10">
    <property type="entry name" value="Porin chaperone SurA, peptide-binding domain"/>
    <property type="match status" value="1"/>
</dbReference>
<dbReference type="InterPro" id="IPR046357">
    <property type="entry name" value="PPIase_dom_sf"/>
</dbReference>
<organism evidence="5 6">
    <name type="scientific">Xanthocytophaga agilis</name>
    <dbReference type="NCBI Taxonomy" id="3048010"/>
    <lineage>
        <taxon>Bacteria</taxon>
        <taxon>Pseudomonadati</taxon>
        <taxon>Bacteroidota</taxon>
        <taxon>Cytophagia</taxon>
        <taxon>Cytophagales</taxon>
        <taxon>Rhodocytophagaceae</taxon>
        <taxon>Xanthocytophaga</taxon>
    </lineage>
</organism>
<sequence>MKYLYCLGCLLAILFAGICSTTANAQGKSVDRIAAKVDNYIVLQSEIEGYKAEASAAGKNMEECQILQQLLLQKLLAAKAEIDSVEVEDKDVESTLDRRMEYMIRNQFGSAEKLIEAYGKTPEALKAELRPQIKEQLMVQKMQEKITEKIKVTPSEVKRFYNNLPQDSIPYFSTEVEVAQIVKLASVSKEEKNTIKTRLNQIRKKIVDGGEDFASLARTNSVDGSAADGGDLGWAKRGMMVPEFEGTAMKLKKGEVSQVVETEFGFHLIQLIDRKGEEYRARHILIRPNYSDADMNVPAQYLDSLRTLILADSMKFEYAAKQYSDDKGTKGNGGVISDPNSRSSKIFMEALDPGLYFAIDTMQVGNISKPLQYRTDDGKNALRIIYFRKKIAPHTATIEDDWDKIAAAALNEKKSKALNEWFKKSKDEVFINVHEDLKDCDVLKGKQ</sequence>
<keyword evidence="6" id="KW-1185">Reference proteome</keyword>
<keyword evidence="1 3" id="KW-0732">Signal</keyword>
<dbReference type="PROSITE" id="PS50198">
    <property type="entry name" value="PPIC_PPIASE_2"/>
    <property type="match status" value="2"/>
</dbReference>
<dbReference type="Gene3D" id="3.10.50.40">
    <property type="match status" value="2"/>
</dbReference>
<dbReference type="PROSITE" id="PS01096">
    <property type="entry name" value="PPIC_PPIASE_1"/>
    <property type="match status" value="1"/>
</dbReference>
<evidence type="ECO:0000259" key="4">
    <source>
        <dbReference type="PROSITE" id="PS50198"/>
    </source>
</evidence>
<dbReference type="InterPro" id="IPR027304">
    <property type="entry name" value="Trigger_fact/SurA_dom_sf"/>
</dbReference>
<protein>
    <submittedName>
        <fullName evidence="5">Peptidylprolyl isomerase</fullName>
        <ecNumber evidence="5">5.2.1.8</ecNumber>
    </submittedName>
</protein>
<feature type="domain" description="PpiC" evidence="4">
    <location>
        <begin position="276"/>
        <end position="372"/>
    </location>
</feature>
<dbReference type="SUPFAM" id="SSF109998">
    <property type="entry name" value="Triger factor/SurA peptide-binding domain-like"/>
    <property type="match status" value="1"/>
</dbReference>
<dbReference type="SUPFAM" id="SSF54534">
    <property type="entry name" value="FKBP-like"/>
    <property type="match status" value="2"/>
</dbReference>
<feature type="chain" id="PRO_5042065211" evidence="3">
    <location>
        <begin position="26"/>
        <end position="447"/>
    </location>
</feature>
<dbReference type="EC" id="5.2.1.8" evidence="5"/>
<evidence type="ECO:0000313" key="6">
    <source>
        <dbReference type="Proteomes" id="UP001232063"/>
    </source>
</evidence>
<dbReference type="InterPro" id="IPR050280">
    <property type="entry name" value="OMP_Chaperone_SurA"/>
</dbReference>
<dbReference type="AlphaFoldDB" id="A0AAE3R5G8"/>
<proteinExistence type="predicted"/>
<dbReference type="EMBL" id="JASJOU010000002">
    <property type="protein sequence ID" value="MDJ1501052.1"/>
    <property type="molecule type" value="Genomic_DNA"/>
</dbReference>
<feature type="domain" description="PpiC" evidence="4">
    <location>
        <begin position="173"/>
        <end position="273"/>
    </location>
</feature>
<dbReference type="InterPro" id="IPR023058">
    <property type="entry name" value="PPIase_PpiC_CS"/>
</dbReference>
<dbReference type="Pfam" id="PF00639">
    <property type="entry name" value="Rotamase"/>
    <property type="match status" value="2"/>
</dbReference>
<keyword evidence="2 5" id="KW-0413">Isomerase</keyword>
<feature type="signal peptide" evidence="3">
    <location>
        <begin position="1"/>
        <end position="25"/>
    </location>
</feature>
<reference evidence="5" key="1">
    <citation type="submission" date="2023-05" db="EMBL/GenBank/DDBJ databases">
        <authorList>
            <person name="Zhang X."/>
        </authorList>
    </citation>
    <scope>NUCLEOTIDE SEQUENCE</scope>
    <source>
        <strain evidence="5">BD1B2-1</strain>
    </source>
</reference>
<evidence type="ECO:0000313" key="5">
    <source>
        <dbReference type="EMBL" id="MDJ1501052.1"/>
    </source>
</evidence>
<dbReference type="PANTHER" id="PTHR47637:SF1">
    <property type="entry name" value="CHAPERONE SURA"/>
    <property type="match status" value="1"/>
</dbReference>
<evidence type="ECO:0000256" key="3">
    <source>
        <dbReference type="SAM" id="SignalP"/>
    </source>
</evidence>
<evidence type="ECO:0000256" key="1">
    <source>
        <dbReference type="ARBA" id="ARBA00022729"/>
    </source>
</evidence>
<accession>A0AAE3R5G8</accession>
<dbReference type="PANTHER" id="PTHR47637">
    <property type="entry name" value="CHAPERONE SURA"/>
    <property type="match status" value="1"/>
</dbReference>
<comment type="caution">
    <text evidence="5">The sequence shown here is derived from an EMBL/GenBank/DDBJ whole genome shotgun (WGS) entry which is preliminary data.</text>
</comment>
<keyword evidence="2" id="KW-0697">Rotamase</keyword>